<evidence type="ECO:0000313" key="2">
    <source>
        <dbReference type="Proteomes" id="UP000287876"/>
    </source>
</evidence>
<proteinExistence type="predicted"/>
<evidence type="ECO:0000313" key="1">
    <source>
        <dbReference type="EMBL" id="AZS07500.1"/>
    </source>
</evidence>
<protein>
    <submittedName>
        <fullName evidence="1">Uncharacterized protein</fullName>
    </submittedName>
</protein>
<reference evidence="1 2" key="1">
    <citation type="submission" date="2018-12" db="EMBL/GenBank/DDBJ databases">
        <authorList>
            <person name="Betsko A.J."/>
            <person name="Stoner T.H."/>
            <person name="Garlena R.A."/>
            <person name="Russell D.A."/>
            <person name="Pope W.H."/>
            <person name="Jacobs-Sera D."/>
            <person name="Hatfull G.F."/>
        </authorList>
    </citation>
    <scope>NUCLEOTIDE SEQUENCE [LARGE SCALE GENOMIC DNA]</scope>
</reference>
<sequence length="81" mass="8736">MTEAQKLIAEALRRALAEQAWTLEWASDDMTVDGCVDPIAMAMEVDEALGGLTLQVAGPDGIAHGQARFVSGWKDVERPHS</sequence>
<gene>
    <name evidence="1" type="primary">163</name>
    <name evidence="1" type="ORF">PBI_DUKE13_163</name>
</gene>
<organism evidence="1 2">
    <name type="scientific">Mycobacterium phage Duke13</name>
    <dbReference type="NCBI Taxonomy" id="2499038"/>
    <lineage>
        <taxon>Viruses</taxon>
        <taxon>Duplodnaviria</taxon>
        <taxon>Heunggongvirae</taxon>
        <taxon>Uroviricota</taxon>
        <taxon>Caudoviricetes</taxon>
        <taxon>Omegavirus</taxon>
        <taxon>Omegavirus baka</taxon>
    </lineage>
</organism>
<accession>A0A3S9UB17</accession>
<name>A0A3S9UB17_9CAUD</name>
<dbReference type="EMBL" id="MK279849">
    <property type="protein sequence ID" value="AZS07500.1"/>
    <property type="molecule type" value="Genomic_DNA"/>
</dbReference>
<dbReference type="Proteomes" id="UP000287876">
    <property type="component" value="Segment"/>
</dbReference>